<dbReference type="GO" id="GO:1990817">
    <property type="term" value="F:poly(A) RNA polymerase activity"/>
    <property type="evidence" value="ECO:0007669"/>
    <property type="project" value="UniProtKB-EC"/>
</dbReference>
<comment type="catalytic activity">
    <reaction evidence="4">
        <text>RNA(n) + ATP = RNA(n)-3'-adenine ribonucleotide + diphosphate</text>
        <dbReference type="Rhea" id="RHEA:11332"/>
        <dbReference type="Rhea" id="RHEA-COMP:14527"/>
        <dbReference type="Rhea" id="RHEA-COMP:17347"/>
        <dbReference type="ChEBI" id="CHEBI:30616"/>
        <dbReference type="ChEBI" id="CHEBI:33019"/>
        <dbReference type="ChEBI" id="CHEBI:140395"/>
        <dbReference type="ChEBI" id="CHEBI:173115"/>
        <dbReference type="EC" id="2.7.7.19"/>
    </reaction>
    <physiologicalReaction direction="left-to-right" evidence="4">
        <dbReference type="Rhea" id="RHEA:11333"/>
    </physiologicalReaction>
</comment>
<dbReference type="EC" id="2.7.7.19" evidence="2"/>
<feature type="non-terminal residue" evidence="7">
    <location>
        <position position="180"/>
    </location>
</feature>
<gene>
    <name evidence="7" type="ORF">GCK32_021895</name>
</gene>
<comment type="caution">
    <text evidence="7">The sequence shown here is derived from an EMBL/GenBank/DDBJ whole genome shotgun (WGS) entry which is preliminary data.</text>
</comment>
<dbReference type="Pfam" id="PF07984">
    <property type="entry name" value="NTP_transf_7"/>
    <property type="match status" value="1"/>
</dbReference>
<dbReference type="AlphaFoldDB" id="A0AAN8F2H1"/>
<dbReference type="InterPro" id="IPR012937">
    <property type="entry name" value="TET5"/>
</dbReference>
<feature type="compositionally biased region" description="Basic and acidic residues" evidence="6">
    <location>
        <begin position="130"/>
        <end position="154"/>
    </location>
</feature>
<keyword evidence="3" id="KW-0808">Transferase</keyword>
<evidence type="ECO:0000256" key="6">
    <source>
        <dbReference type="SAM" id="MobiDB-lite"/>
    </source>
</evidence>
<dbReference type="EMBL" id="WIXE01017009">
    <property type="protein sequence ID" value="KAK5972120.1"/>
    <property type="molecule type" value="Genomic_DNA"/>
</dbReference>
<keyword evidence="5" id="KW-0175">Coiled coil</keyword>
<comment type="similarity">
    <text evidence="1">Belongs to the TENT family.</text>
</comment>
<reference evidence="7 8" key="1">
    <citation type="submission" date="2019-10" db="EMBL/GenBank/DDBJ databases">
        <title>Assembly and Annotation for the nematode Trichostrongylus colubriformis.</title>
        <authorList>
            <person name="Martin J."/>
        </authorList>
    </citation>
    <scope>NUCLEOTIDE SEQUENCE [LARGE SCALE GENOMIC DNA]</scope>
    <source>
        <strain evidence="7">G859</strain>
        <tissue evidence="7">Whole worm</tissue>
    </source>
</reference>
<evidence type="ECO:0000256" key="1">
    <source>
        <dbReference type="ARBA" id="ARBA00007631"/>
    </source>
</evidence>
<evidence type="ECO:0000313" key="7">
    <source>
        <dbReference type="EMBL" id="KAK5972120.1"/>
    </source>
</evidence>
<evidence type="ECO:0000313" key="8">
    <source>
        <dbReference type="Proteomes" id="UP001331761"/>
    </source>
</evidence>
<organism evidence="7 8">
    <name type="scientific">Trichostrongylus colubriformis</name>
    <name type="common">Black scour worm</name>
    <dbReference type="NCBI Taxonomy" id="6319"/>
    <lineage>
        <taxon>Eukaryota</taxon>
        <taxon>Metazoa</taxon>
        <taxon>Ecdysozoa</taxon>
        <taxon>Nematoda</taxon>
        <taxon>Chromadorea</taxon>
        <taxon>Rhabditida</taxon>
        <taxon>Rhabditina</taxon>
        <taxon>Rhabditomorpha</taxon>
        <taxon>Strongyloidea</taxon>
        <taxon>Trichostrongylidae</taxon>
        <taxon>Trichostrongylus</taxon>
    </lineage>
</organism>
<sequence>MPPKLVNFNGGAASHVASADDFSYADLDLIFPIEVENSDSFDRLQLLDGLRSNLQEFHTALEEEEKEERVSSKAEVRQAIQSLQNMVEDVLDTLERHQLTHSTSSTSTQNENDIIEENAEYMESVEEPQVGERKEREDIPEEERQPEMEAKTADDVGTAYQEAEEAPTVPTHSLDEEKCR</sequence>
<feature type="region of interest" description="Disordered" evidence="6">
    <location>
        <begin position="121"/>
        <end position="180"/>
    </location>
</feature>
<evidence type="ECO:0000256" key="3">
    <source>
        <dbReference type="ARBA" id="ARBA00022679"/>
    </source>
</evidence>
<evidence type="ECO:0000256" key="2">
    <source>
        <dbReference type="ARBA" id="ARBA00012388"/>
    </source>
</evidence>
<keyword evidence="8" id="KW-1185">Reference proteome</keyword>
<evidence type="ECO:0000256" key="4">
    <source>
        <dbReference type="ARBA" id="ARBA00047933"/>
    </source>
</evidence>
<protein>
    <recommendedName>
        <fullName evidence="2">polynucleotide adenylyltransferase</fullName>
        <ecNumber evidence="2">2.7.7.19</ecNumber>
    </recommendedName>
</protein>
<accession>A0AAN8F2H1</accession>
<dbReference type="Proteomes" id="UP001331761">
    <property type="component" value="Unassembled WGS sequence"/>
</dbReference>
<evidence type="ECO:0000256" key="5">
    <source>
        <dbReference type="SAM" id="Coils"/>
    </source>
</evidence>
<proteinExistence type="inferred from homology"/>
<name>A0AAN8F2H1_TRICO</name>
<feature type="coiled-coil region" evidence="5">
    <location>
        <begin position="47"/>
        <end position="100"/>
    </location>
</feature>